<reference evidence="1 2" key="1">
    <citation type="submission" date="2016-11" db="EMBL/GenBank/DDBJ databases">
        <title>The macronuclear genome of Stentor coeruleus: a giant cell with tiny introns.</title>
        <authorList>
            <person name="Slabodnick M."/>
            <person name="Ruby J.G."/>
            <person name="Reiff S.B."/>
            <person name="Swart E.C."/>
            <person name="Gosai S."/>
            <person name="Prabakaran S."/>
            <person name="Witkowska E."/>
            <person name="Larue G.E."/>
            <person name="Fisher S."/>
            <person name="Freeman R.M."/>
            <person name="Gunawardena J."/>
            <person name="Chu W."/>
            <person name="Stover N.A."/>
            <person name="Gregory B.D."/>
            <person name="Nowacki M."/>
            <person name="Derisi J."/>
            <person name="Roy S.W."/>
            <person name="Marshall W.F."/>
            <person name="Sood P."/>
        </authorList>
    </citation>
    <scope>NUCLEOTIDE SEQUENCE [LARGE SCALE GENOMIC DNA]</scope>
    <source>
        <strain evidence="1">WM001</strain>
    </source>
</reference>
<keyword evidence="2" id="KW-1185">Reference proteome</keyword>
<protein>
    <submittedName>
        <fullName evidence="1">Uncharacterized protein</fullName>
    </submittedName>
</protein>
<sequence length="176" mass="20498">MTTNIGKYAKKRTLSMQNLPHPKKTPKQVDYISEDLQFLSNNGFISQRYLAKSFPKKKIYLRPSRLEKIRSKVQEKLDISFTGSPEYQNTAKHTINLYEAFKEYMKPRDLDLNYLCPVKLRSPKSLASPVQQPNHIAALSNYKQESMGVFKTTNFRLRKAKEYIKIAKRLSSGYNI</sequence>
<evidence type="ECO:0000313" key="2">
    <source>
        <dbReference type="Proteomes" id="UP000187209"/>
    </source>
</evidence>
<accession>A0A1R2BLN4</accession>
<proteinExistence type="predicted"/>
<organism evidence="1 2">
    <name type="scientific">Stentor coeruleus</name>
    <dbReference type="NCBI Taxonomy" id="5963"/>
    <lineage>
        <taxon>Eukaryota</taxon>
        <taxon>Sar</taxon>
        <taxon>Alveolata</taxon>
        <taxon>Ciliophora</taxon>
        <taxon>Postciliodesmatophora</taxon>
        <taxon>Heterotrichea</taxon>
        <taxon>Heterotrichida</taxon>
        <taxon>Stentoridae</taxon>
        <taxon>Stentor</taxon>
    </lineage>
</organism>
<dbReference type="Proteomes" id="UP000187209">
    <property type="component" value="Unassembled WGS sequence"/>
</dbReference>
<dbReference type="EMBL" id="MPUH01000564">
    <property type="protein sequence ID" value="OMJ77638.1"/>
    <property type="molecule type" value="Genomic_DNA"/>
</dbReference>
<evidence type="ECO:0000313" key="1">
    <source>
        <dbReference type="EMBL" id="OMJ77638.1"/>
    </source>
</evidence>
<gene>
    <name evidence="1" type="ORF">SteCoe_22717</name>
</gene>
<comment type="caution">
    <text evidence="1">The sequence shown here is derived from an EMBL/GenBank/DDBJ whole genome shotgun (WGS) entry which is preliminary data.</text>
</comment>
<name>A0A1R2BLN4_9CILI</name>
<dbReference type="AlphaFoldDB" id="A0A1R2BLN4"/>